<evidence type="ECO:0000313" key="2">
    <source>
        <dbReference type="EMBL" id="KKM27181.1"/>
    </source>
</evidence>
<accession>A0A0F9IHW5</accession>
<organism evidence="2">
    <name type="scientific">marine sediment metagenome</name>
    <dbReference type="NCBI Taxonomy" id="412755"/>
    <lineage>
        <taxon>unclassified sequences</taxon>
        <taxon>metagenomes</taxon>
        <taxon>ecological metagenomes</taxon>
    </lineage>
</organism>
<keyword evidence="1" id="KW-0472">Membrane</keyword>
<comment type="caution">
    <text evidence="2">The sequence shown here is derived from an EMBL/GenBank/DDBJ whole genome shotgun (WGS) entry which is preliminary data.</text>
</comment>
<gene>
    <name evidence="2" type="ORF">LCGC14_1577330</name>
</gene>
<reference evidence="2" key="1">
    <citation type="journal article" date="2015" name="Nature">
        <title>Complex archaea that bridge the gap between prokaryotes and eukaryotes.</title>
        <authorList>
            <person name="Spang A."/>
            <person name="Saw J.H."/>
            <person name="Jorgensen S.L."/>
            <person name="Zaremba-Niedzwiedzka K."/>
            <person name="Martijn J."/>
            <person name="Lind A.E."/>
            <person name="van Eijk R."/>
            <person name="Schleper C."/>
            <person name="Guy L."/>
            <person name="Ettema T.J."/>
        </authorList>
    </citation>
    <scope>NUCLEOTIDE SEQUENCE</scope>
</reference>
<dbReference type="EMBL" id="LAZR01012371">
    <property type="protein sequence ID" value="KKM27181.1"/>
    <property type="molecule type" value="Genomic_DNA"/>
</dbReference>
<feature type="transmembrane region" description="Helical" evidence="1">
    <location>
        <begin position="195"/>
        <end position="218"/>
    </location>
</feature>
<proteinExistence type="predicted"/>
<keyword evidence="1" id="KW-0812">Transmembrane</keyword>
<protein>
    <submittedName>
        <fullName evidence="2">Uncharacterized protein</fullName>
    </submittedName>
</protein>
<feature type="non-terminal residue" evidence="2">
    <location>
        <position position="1"/>
    </location>
</feature>
<sequence>HYIFLVIFGILTSQFIIFAKCSTEWTASISTSHYNWKSTLNQFSDTDLYPDGDLVGGINSPGGDIQINLKSIPNNNFSFFEGDRLDFSIGLEGDVAIEVSKFNSDYHLLILPINFNGTNFFELLFEQTELLENLTHSTYINSSIINDIATLNLKYNSTLDIEYQWDITTGLLMKKSVISLSGLKLIIAPGIGRRFMAILSYSLSIIYLSIIIGILITFHKYQRRTLRRYD</sequence>
<name>A0A0F9IHW5_9ZZZZ</name>
<evidence type="ECO:0000256" key="1">
    <source>
        <dbReference type="SAM" id="Phobius"/>
    </source>
</evidence>
<dbReference type="AlphaFoldDB" id="A0A0F9IHW5"/>
<keyword evidence="1" id="KW-1133">Transmembrane helix</keyword>